<protein>
    <submittedName>
        <fullName evidence="2">Uncharacterized protein</fullName>
    </submittedName>
</protein>
<sequence length="122" mass="14388">MISFTSNCYYYYYFAPTAMSVICPSLVSFRFPLLLLLSIHTHTHMHTFILFNPKVSFKVSRVGMWSTWMTLLSLSTHFVHSFIPMSFFYLFFWLIPSLRMCATCTCSRYAGWCSFIDTVKCY</sequence>
<reference evidence="3" key="1">
    <citation type="journal article" date="2010" name="PLoS Negl. Trop. Dis.">
        <title>The genome sequence of Trypanosoma brucei gambiense, causative agent of chronic human african trypanosomiasis.</title>
        <authorList>
            <person name="Jackson A.P."/>
            <person name="Sanders M."/>
            <person name="Berry A."/>
            <person name="McQuillan J."/>
            <person name="Aslett M.A."/>
            <person name="Quail M.A."/>
            <person name="Chukualim B."/>
            <person name="Capewell P."/>
            <person name="MacLeod A."/>
            <person name="Melville S.E."/>
            <person name="Gibson W."/>
            <person name="Barry J.D."/>
            <person name="Berriman M."/>
            <person name="Hertz-Fowler C."/>
        </authorList>
    </citation>
    <scope>NUCLEOTIDE SEQUENCE [LARGE SCALE GENOMIC DNA]</scope>
    <source>
        <strain evidence="3">MHOM/CI/86/DAL972</strain>
    </source>
</reference>
<dbReference type="RefSeq" id="XP_011775239.1">
    <property type="nucleotide sequence ID" value="XM_011776937.1"/>
</dbReference>
<keyword evidence="1" id="KW-0812">Transmembrane</keyword>
<organism evidence="2 3">
    <name type="scientific">Trypanosoma brucei gambiense (strain MHOM/CI/86/DAL972)</name>
    <dbReference type="NCBI Taxonomy" id="679716"/>
    <lineage>
        <taxon>Eukaryota</taxon>
        <taxon>Discoba</taxon>
        <taxon>Euglenozoa</taxon>
        <taxon>Kinetoplastea</taxon>
        <taxon>Metakinetoplastina</taxon>
        <taxon>Trypanosomatida</taxon>
        <taxon>Trypanosomatidae</taxon>
        <taxon>Trypanosoma</taxon>
    </lineage>
</organism>
<dbReference type="KEGG" id="tbg:TbgDal_VII8170"/>
<dbReference type="EMBL" id="FN554970">
    <property type="protein sequence ID" value="CBH12960.1"/>
    <property type="molecule type" value="Genomic_DNA"/>
</dbReference>
<proteinExistence type="predicted"/>
<evidence type="ECO:0000313" key="3">
    <source>
        <dbReference type="Proteomes" id="UP000002316"/>
    </source>
</evidence>
<dbReference type="GeneID" id="23863146"/>
<accession>C9ZU74</accession>
<keyword evidence="1" id="KW-1133">Transmembrane helix</keyword>
<dbReference type="AlphaFoldDB" id="C9ZU74"/>
<feature type="transmembrane region" description="Helical" evidence="1">
    <location>
        <begin position="9"/>
        <end position="27"/>
    </location>
</feature>
<feature type="transmembrane region" description="Helical" evidence="1">
    <location>
        <begin position="71"/>
        <end position="95"/>
    </location>
</feature>
<gene>
    <name evidence="2" type="ORF">TbgDal_VII8170</name>
</gene>
<keyword evidence="1" id="KW-0472">Membrane</keyword>
<evidence type="ECO:0000313" key="2">
    <source>
        <dbReference type="EMBL" id="CBH12960.1"/>
    </source>
</evidence>
<evidence type="ECO:0000256" key="1">
    <source>
        <dbReference type="SAM" id="Phobius"/>
    </source>
</evidence>
<dbReference type="Proteomes" id="UP000002316">
    <property type="component" value="Chromosome 7"/>
</dbReference>
<name>C9ZU74_TRYB9</name>